<dbReference type="AlphaFoldDB" id="A0A0E0L5A4"/>
<sequence length="125" mass="13642">MLQPHAISKGPQQTAGTIELAIKNIKILVNVTRHPADRATNGVAKDSHMFILRLDGKRSFWHVYFRATVAGRSTPFFAELRGEEKPNEVLLMSVPIAGLESGIQRTVDSLATLGPLPEGLAITEL</sequence>
<proteinExistence type="predicted"/>
<keyword evidence="2" id="KW-1185">Reference proteome</keyword>
<accession>A0A0E0L5A4</accession>
<protein>
    <submittedName>
        <fullName evidence="1">Uncharacterized protein</fullName>
    </submittedName>
</protein>
<reference evidence="1" key="2">
    <citation type="submission" date="2018-05" db="EMBL/GenBank/DDBJ databases">
        <title>OpunRS2 (Oryza punctata Reference Sequence Version 2).</title>
        <authorList>
            <person name="Zhang J."/>
            <person name="Kudrna D."/>
            <person name="Lee S."/>
            <person name="Talag J."/>
            <person name="Welchert J."/>
            <person name="Wing R.A."/>
        </authorList>
    </citation>
    <scope>NUCLEOTIDE SEQUENCE [LARGE SCALE GENOMIC DNA]</scope>
</reference>
<name>A0A0E0L5A4_ORYPU</name>
<dbReference type="Gramene" id="OPUNC05G22160.1">
    <property type="protein sequence ID" value="OPUNC05G22160.1"/>
    <property type="gene ID" value="OPUNC05G22160"/>
</dbReference>
<dbReference type="Proteomes" id="UP000026962">
    <property type="component" value="Chromosome 5"/>
</dbReference>
<evidence type="ECO:0000313" key="1">
    <source>
        <dbReference type="EnsemblPlants" id="OPUNC05G22160.1"/>
    </source>
</evidence>
<dbReference type="HOGENOM" id="CLU_1996331_0_0_1"/>
<organism evidence="1">
    <name type="scientific">Oryza punctata</name>
    <name type="common">Red rice</name>
    <dbReference type="NCBI Taxonomy" id="4537"/>
    <lineage>
        <taxon>Eukaryota</taxon>
        <taxon>Viridiplantae</taxon>
        <taxon>Streptophyta</taxon>
        <taxon>Embryophyta</taxon>
        <taxon>Tracheophyta</taxon>
        <taxon>Spermatophyta</taxon>
        <taxon>Magnoliopsida</taxon>
        <taxon>Liliopsida</taxon>
        <taxon>Poales</taxon>
        <taxon>Poaceae</taxon>
        <taxon>BOP clade</taxon>
        <taxon>Oryzoideae</taxon>
        <taxon>Oryzeae</taxon>
        <taxon>Oryzinae</taxon>
        <taxon>Oryza</taxon>
    </lineage>
</organism>
<dbReference type="EnsemblPlants" id="OPUNC05G22160.1">
    <property type="protein sequence ID" value="OPUNC05G22160.1"/>
    <property type="gene ID" value="OPUNC05G22160"/>
</dbReference>
<reference evidence="1" key="1">
    <citation type="submission" date="2015-04" db="UniProtKB">
        <authorList>
            <consortium name="EnsemblPlants"/>
        </authorList>
    </citation>
    <scope>IDENTIFICATION</scope>
</reference>
<evidence type="ECO:0000313" key="2">
    <source>
        <dbReference type="Proteomes" id="UP000026962"/>
    </source>
</evidence>